<gene>
    <name evidence="3" type="ORF">SCNRRL3882_5642</name>
</gene>
<dbReference type="SUPFAM" id="SSF47413">
    <property type="entry name" value="lambda repressor-like DNA-binding domains"/>
    <property type="match status" value="1"/>
</dbReference>
<feature type="region of interest" description="Disordered" evidence="1">
    <location>
        <begin position="1"/>
        <end position="20"/>
    </location>
</feature>
<dbReference type="GO" id="GO:0003677">
    <property type="term" value="F:DNA binding"/>
    <property type="evidence" value="ECO:0007669"/>
    <property type="project" value="InterPro"/>
</dbReference>
<protein>
    <recommendedName>
        <fullName evidence="2">HTH cro/C1-type domain-containing protein</fullName>
    </recommendedName>
</protein>
<sequence length="301" mass="33326">MGTEEAARTTSGSGALDSRSAGPMVPRLVLGARLRRLREERGIGRADAGHVIRASSSKISRMEAGRHGFKLRDVADLLTLYGVTDEAERATLLALAEQANTPAWWQYYSDVVPAWMQMYLGAEQAASVIRCFQVQRVPGLLQTADYARASIRLAHPDAGAQEMDRRVALRMTRQRILHRQPATRLWAVIDEAALRRPVGGAAVMRAQLRHLIDICRLPQVTVQILPFRVGGHAAEGGPVTILRLPGGELPDVVYLEQLTTALYPDRPAEIECYWDAMNRLVVEAESPDETPTILHRVLQET</sequence>
<evidence type="ECO:0000313" key="3">
    <source>
        <dbReference type="EMBL" id="SOR82190.1"/>
    </source>
</evidence>
<keyword evidence="4" id="KW-1185">Reference proteome</keyword>
<dbReference type="SMART" id="SM00530">
    <property type="entry name" value="HTH_XRE"/>
    <property type="match status" value="1"/>
</dbReference>
<dbReference type="Pfam" id="PF19054">
    <property type="entry name" value="DUF5753"/>
    <property type="match status" value="1"/>
</dbReference>
<dbReference type="Pfam" id="PF13560">
    <property type="entry name" value="HTH_31"/>
    <property type="match status" value="1"/>
</dbReference>
<name>A0A2N9BFT2_STRCX</name>
<feature type="domain" description="HTH cro/C1-type" evidence="2">
    <location>
        <begin position="34"/>
        <end position="87"/>
    </location>
</feature>
<accession>A0A2N9BFT2</accession>
<dbReference type="InterPro" id="IPR043917">
    <property type="entry name" value="DUF5753"/>
</dbReference>
<dbReference type="AlphaFoldDB" id="A0A2N9BFT2"/>
<evidence type="ECO:0000313" key="4">
    <source>
        <dbReference type="Proteomes" id="UP000235464"/>
    </source>
</evidence>
<dbReference type="EMBL" id="LT963352">
    <property type="protein sequence ID" value="SOR82190.1"/>
    <property type="molecule type" value="Genomic_DNA"/>
</dbReference>
<dbReference type="PROSITE" id="PS50943">
    <property type="entry name" value="HTH_CROC1"/>
    <property type="match status" value="1"/>
</dbReference>
<evidence type="ECO:0000259" key="2">
    <source>
        <dbReference type="PROSITE" id="PS50943"/>
    </source>
</evidence>
<evidence type="ECO:0000256" key="1">
    <source>
        <dbReference type="SAM" id="MobiDB-lite"/>
    </source>
</evidence>
<dbReference type="InterPro" id="IPR001387">
    <property type="entry name" value="Cro/C1-type_HTH"/>
</dbReference>
<reference evidence="4" key="1">
    <citation type="submission" date="2017-11" db="EMBL/GenBank/DDBJ databases">
        <authorList>
            <person name="Wibberg D."/>
        </authorList>
    </citation>
    <scope>NUCLEOTIDE SEQUENCE [LARGE SCALE GENOMIC DNA]</scope>
</reference>
<proteinExistence type="predicted"/>
<dbReference type="OrthoDB" id="5177725at2"/>
<dbReference type="RefSeq" id="WP_050810357.1">
    <property type="nucleotide sequence ID" value="NZ_LT962942.1"/>
</dbReference>
<dbReference type="InterPro" id="IPR010982">
    <property type="entry name" value="Lambda_DNA-bd_dom_sf"/>
</dbReference>
<organism evidence="3 4">
    <name type="scientific">Streptomyces chartreusis NRRL 3882</name>
    <dbReference type="NCBI Taxonomy" id="1079985"/>
    <lineage>
        <taxon>Bacteria</taxon>
        <taxon>Bacillati</taxon>
        <taxon>Actinomycetota</taxon>
        <taxon>Actinomycetes</taxon>
        <taxon>Kitasatosporales</taxon>
        <taxon>Streptomycetaceae</taxon>
        <taxon>Streptomyces</taxon>
    </lineage>
</organism>
<dbReference type="Proteomes" id="UP000235464">
    <property type="component" value="Chromosome I"/>
</dbReference>
<dbReference type="Gene3D" id="1.10.260.40">
    <property type="entry name" value="lambda repressor-like DNA-binding domains"/>
    <property type="match status" value="1"/>
</dbReference>